<feature type="domain" description="Glycosyl transferase family 1" evidence="2">
    <location>
        <begin position="186"/>
        <end position="341"/>
    </location>
</feature>
<evidence type="ECO:0000256" key="1">
    <source>
        <dbReference type="ARBA" id="ARBA00022679"/>
    </source>
</evidence>
<dbReference type="AlphaFoldDB" id="A0A656IJP5"/>
<sequence>MNGKTESYSMIVNLSRLGKSGTGMWQYSIKFLTALREIADVDAIICSKVHADYFEKLGYAVVTVPNIVSNTSKTSRLRPLVWYVYSYWLALRVLIKFGNKKLVCTTHHTIPLLRNQTITVHDIRPFYYPDSFIQKVYFRFLLKMSVKRCKHVLTVSYTVKDSIAKTYNVDSEKISVIYNSVNKSDFIQKKEKENYFLAVGASWPHKNIHSFIKNKKVWSDSYNLIIVCGRTDYAMSLQQMVVDLELKDKVTFLHEVSFNELKILYSKAYALVYPSIDEGFGIPPIEAMASNTPVIVSDIPVFHEVLTNGALYVNPDDEKSWQSAIKNIEQLPDAISRFNNYVARYDFDNMKQMVGNWLAESK</sequence>
<dbReference type="PANTHER" id="PTHR46401:SF2">
    <property type="entry name" value="GLYCOSYLTRANSFERASE WBBK-RELATED"/>
    <property type="match status" value="1"/>
</dbReference>
<protein>
    <submittedName>
        <fullName evidence="4">Glycosyltransferase, group 1 family protein</fullName>
    </submittedName>
</protein>
<reference evidence="4 5" key="1">
    <citation type="submission" date="2013-04" db="EMBL/GenBank/DDBJ databases">
        <authorList>
            <person name="McClelland M."/>
            <person name="Porwollik S."/>
            <person name="Desai P."/>
            <person name="Cheng P."/>
            <person name="Wollam A."/>
            <person name="Pepin K."/>
            <person name="Palsikar V.B."/>
            <person name="Fulton L."/>
            <person name="Fulton R."/>
            <person name="Delehaunty K."/>
            <person name="Fronick C."/>
            <person name="Godfrey J."/>
            <person name="Waligorski J."/>
            <person name="Appelbaum E."/>
            <person name="Tomlinson C."/>
            <person name="Warren W."/>
            <person name="Sodergren E."/>
            <person name="Weinstock G."/>
            <person name="Wilson R.K."/>
        </authorList>
    </citation>
    <scope>NUCLEOTIDE SEQUENCE [LARGE SCALE GENOMIC DNA]</scope>
    <source>
        <strain evidence="4 5">2009K0958</strain>
    </source>
</reference>
<proteinExistence type="predicted"/>
<comment type="caution">
    <text evidence="4">The sequence shown here is derived from an EMBL/GenBank/DDBJ whole genome shotgun (WGS) entry which is preliminary data.</text>
</comment>
<dbReference type="CDD" id="cd03809">
    <property type="entry name" value="GT4_MtfB-like"/>
    <property type="match status" value="1"/>
</dbReference>
<evidence type="ECO:0000259" key="3">
    <source>
        <dbReference type="Pfam" id="PF13439"/>
    </source>
</evidence>
<keyword evidence="1 4" id="KW-0808">Transferase</keyword>
<gene>
    <name evidence="4" type="ORF">A673_00443</name>
</gene>
<dbReference type="InterPro" id="IPR028098">
    <property type="entry name" value="Glyco_trans_4-like_N"/>
</dbReference>
<evidence type="ECO:0000259" key="2">
    <source>
        <dbReference type="Pfam" id="PF00534"/>
    </source>
</evidence>
<evidence type="ECO:0000313" key="4">
    <source>
        <dbReference type="EMBL" id="EPI76310.1"/>
    </source>
</evidence>
<dbReference type="PANTHER" id="PTHR46401">
    <property type="entry name" value="GLYCOSYLTRANSFERASE WBBK-RELATED"/>
    <property type="match status" value="1"/>
</dbReference>
<dbReference type="SUPFAM" id="SSF53756">
    <property type="entry name" value="UDP-Glycosyltransferase/glycogen phosphorylase"/>
    <property type="match status" value="1"/>
</dbReference>
<feature type="domain" description="Glycosyltransferase subfamily 4-like N-terminal" evidence="3">
    <location>
        <begin position="83"/>
        <end position="182"/>
    </location>
</feature>
<name>A0A656IJP5_SALE2</name>
<dbReference type="Pfam" id="PF13439">
    <property type="entry name" value="Glyco_transf_4"/>
    <property type="match status" value="1"/>
</dbReference>
<dbReference type="Gene3D" id="3.40.50.2000">
    <property type="entry name" value="Glycogen Phosphorylase B"/>
    <property type="match status" value="2"/>
</dbReference>
<dbReference type="Proteomes" id="UP000014535">
    <property type="component" value="Unassembled WGS sequence"/>
</dbReference>
<dbReference type="EMBL" id="ATFT01000008">
    <property type="protein sequence ID" value="EPI76310.1"/>
    <property type="molecule type" value="Genomic_DNA"/>
</dbReference>
<evidence type="ECO:0000313" key="5">
    <source>
        <dbReference type="Proteomes" id="UP000014535"/>
    </source>
</evidence>
<dbReference type="Pfam" id="PF00534">
    <property type="entry name" value="Glycos_transf_1"/>
    <property type="match status" value="1"/>
</dbReference>
<dbReference type="InterPro" id="IPR001296">
    <property type="entry name" value="Glyco_trans_1"/>
</dbReference>
<accession>A0A656IJP5</accession>
<organism evidence="4 5">
    <name type="scientific">Salmonella enteritidis (strain 2009K0958)</name>
    <dbReference type="NCBI Taxonomy" id="1192586"/>
    <lineage>
        <taxon>Bacteria</taxon>
        <taxon>Pseudomonadati</taxon>
        <taxon>Pseudomonadota</taxon>
        <taxon>Gammaproteobacteria</taxon>
        <taxon>Enterobacterales</taxon>
        <taxon>Enterobacteriaceae</taxon>
        <taxon>Salmonella</taxon>
    </lineage>
</organism>
<dbReference type="GO" id="GO:0016757">
    <property type="term" value="F:glycosyltransferase activity"/>
    <property type="evidence" value="ECO:0007669"/>
    <property type="project" value="InterPro"/>
</dbReference>
<dbReference type="GO" id="GO:0009103">
    <property type="term" value="P:lipopolysaccharide biosynthetic process"/>
    <property type="evidence" value="ECO:0007669"/>
    <property type="project" value="TreeGrafter"/>
</dbReference>